<dbReference type="InterPro" id="IPR005331">
    <property type="entry name" value="Sulfotransferase"/>
</dbReference>
<dbReference type="SUPFAM" id="SSF52540">
    <property type="entry name" value="P-loop containing nucleoside triphosphate hydrolases"/>
    <property type="match status" value="1"/>
</dbReference>
<protein>
    <submittedName>
        <fullName evidence="1">Sulfotransferase family 2 domain-containing protein</fullName>
    </submittedName>
</protein>
<keyword evidence="2" id="KW-1185">Reference proteome</keyword>
<name>A0A947GLW9_9CYAN</name>
<dbReference type="RefSeq" id="WP_215610359.1">
    <property type="nucleotide sequence ID" value="NZ_JADOES010000042.1"/>
</dbReference>
<dbReference type="GO" id="GO:0016020">
    <property type="term" value="C:membrane"/>
    <property type="evidence" value="ECO:0007669"/>
    <property type="project" value="InterPro"/>
</dbReference>
<proteinExistence type="predicted"/>
<dbReference type="AlphaFoldDB" id="A0A947GLW9"/>
<dbReference type="Proteomes" id="UP000717364">
    <property type="component" value="Unassembled WGS sequence"/>
</dbReference>
<gene>
    <name evidence="1" type="ORF">IXB50_17850</name>
</gene>
<organism evidence="1 2">
    <name type="scientific">Leptothoe spongobia TAU-MAC 1115</name>
    <dbReference type="NCBI Taxonomy" id="1967444"/>
    <lineage>
        <taxon>Bacteria</taxon>
        <taxon>Bacillati</taxon>
        <taxon>Cyanobacteriota</taxon>
        <taxon>Cyanophyceae</taxon>
        <taxon>Nodosilineales</taxon>
        <taxon>Cymatolegaceae</taxon>
        <taxon>Leptothoe</taxon>
        <taxon>Leptothoe spongobia</taxon>
    </lineage>
</organism>
<dbReference type="EMBL" id="JADOES010000042">
    <property type="protein sequence ID" value="MBT9317292.1"/>
    <property type="molecule type" value="Genomic_DNA"/>
</dbReference>
<evidence type="ECO:0000313" key="1">
    <source>
        <dbReference type="EMBL" id="MBT9317292.1"/>
    </source>
</evidence>
<sequence>MSAIQLIEQMKKPLRTLRDIGCEARASQLAWRFCVGEDYQRIYHYHIRKTAGTSLNSAFWNLAGLDLKSIGRKLYIFKNGYVFVHNSKKAIENGSYFFANSHNPSHALDLPDKTFTITVLRSPVKRVLSFYRYMYFIQNDPTAQFNDPLWKEASHEAKRLLVGSSFHDFLDRLPRHDLTPQLYMFSSQYDVSEAIDKAISCSAVLFTENFNEDVINLGKRLKLPLKPSQERRFVPKVDLSLSSSEEERLQEMLEDEVAFYKKVRSVTS</sequence>
<reference evidence="1" key="1">
    <citation type="submission" date="2020-11" db="EMBL/GenBank/DDBJ databases">
        <authorList>
            <person name="Konstantinou D."/>
            <person name="Gkelis S."/>
            <person name="Popin R."/>
            <person name="Fewer D."/>
            <person name="Sivonen K."/>
        </authorList>
    </citation>
    <scope>NUCLEOTIDE SEQUENCE</scope>
    <source>
        <strain evidence="1">TAU-MAC 1115</strain>
    </source>
</reference>
<dbReference type="Pfam" id="PF03567">
    <property type="entry name" value="Sulfotransfer_2"/>
    <property type="match status" value="1"/>
</dbReference>
<accession>A0A947GLW9</accession>
<evidence type="ECO:0000313" key="2">
    <source>
        <dbReference type="Proteomes" id="UP000717364"/>
    </source>
</evidence>
<reference evidence="1" key="2">
    <citation type="journal article" date="2021" name="Mar. Drugs">
        <title>Genome Reduction and Secondary Metabolism of the Marine Sponge-Associated Cyanobacterium Leptothoe.</title>
        <authorList>
            <person name="Konstantinou D."/>
            <person name="Popin R.V."/>
            <person name="Fewer D.P."/>
            <person name="Sivonen K."/>
            <person name="Gkelis S."/>
        </authorList>
    </citation>
    <scope>NUCLEOTIDE SEQUENCE</scope>
    <source>
        <strain evidence="1">TAU-MAC 1115</strain>
    </source>
</reference>
<dbReference type="Gene3D" id="3.40.50.300">
    <property type="entry name" value="P-loop containing nucleotide triphosphate hydrolases"/>
    <property type="match status" value="1"/>
</dbReference>
<comment type="caution">
    <text evidence="1">The sequence shown here is derived from an EMBL/GenBank/DDBJ whole genome shotgun (WGS) entry which is preliminary data.</text>
</comment>
<dbReference type="GO" id="GO:0008146">
    <property type="term" value="F:sulfotransferase activity"/>
    <property type="evidence" value="ECO:0007669"/>
    <property type="project" value="InterPro"/>
</dbReference>
<dbReference type="InterPro" id="IPR027417">
    <property type="entry name" value="P-loop_NTPase"/>
</dbReference>